<dbReference type="InterPro" id="IPR043128">
    <property type="entry name" value="Rev_trsase/Diguanyl_cyclase"/>
</dbReference>
<gene>
    <name evidence="1" type="ORF">KK1_029643</name>
</gene>
<evidence type="ECO:0000313" key="1">
    <source>
        <dbReference type="EMBL" id="KYP48663.1"/>
    </source>
</evidence>
<sequence length="89" mass="10134">MRLNPDKCVFGVQGGKFLGFMITCRGIEANPDKCQALINMRSPKNHKEPKEFCWSDQCEQAFTNFKQFLSSPPILSKPNGQADSYYILQ</sequence>
<accession>A0A151S1G9</accession>
<dbReference type="Gene3D" id="3.30.70.270">
    <property type="match status" value="1"/>
</dbReference>
<reference evidence="1" key="1">
    <citation type="journal article" date="2012" name="Nat. Biotechnol.">
        <title>Draft genome sequence of pigeonpea (Cajanus cajan), an orphan legume crop of resource-poor farmers.</title>
        <authorList>
            <person name="Varshney R.K."/>
            <person name="Chen W."/>
            <person name="Li Y."/>
            <person name="Bharti A.K."/>
            <person name="Saxena R.K."/>
            <person name="Schlueter J.A."/>
            <person name="Donoghue M.T."/>
            <person name="Azam S."/>
            <person name="Fan G."/>
            <person name="Whaley A.M."/>
            <person name="Farmer A.D."/>
            <person name="Sheridan J."/>
            <person name="Iwata A."/>
            <person name="Tuteja R."/>
            <person name="Penmetsa R.V."/>
            <person name="Wu W."/>
            <person name="Upadhyaya H.D."/>
            <person name="Yang S.P."/>
            <person name="Shah T."/>
            <person name="Saxena K.B."/>
            <person name="Michael T."/>
            <person name="McCombie W.R."/>
            <person name="Yang B."/>
            <person name="Zhang G."/>
            <person name="Yang H."/>
            <person name="Wang J."/>
            <person name="Spillane C."/>
            <person name="Cook D.R."/>
            <person name="May G.D."/>
            <person name="Xu X."/>
            <person name="Jackson S.A."/>
        </authorList>
    </citation>
    <scope>NUCLEOTIDE SEQUENCE [LARGE SCALE GENOMIC DNA]</scope>
</reference>
<dbReference type="PANTHER" id="PTHR37984">
    <property type="entry name" value="PROTEIN CBG26694"/>
    <property type="match status" value="1"/>
</dbReference>
<organism evidence="1 2">
    <name type="scientific">Cajanus cajan</name>
    <name type="common">Pigeon pea</name>
    <name type="synonym">Cajanus indicus</name>
    <dbReference type="NCBI Taxonomy" id="3821"/>
    <lineage>
        <taxon>Eukaryota</taxon>
        <taxon>Viridiplantae</taxon>
        <taxon>Streptophyta</taxon>
        <taxon>Embryophyta</taxon>
        <taxon>Tracheophyta</taxon>
        <taxon>Spermatophyta</taxon>
        <taxon>Magnoliopsida</taxon>
        <taxon>eudicotyledons</taxon>
        <taxon>Gunneridae</taxon>
        <taxon>Pentapetalae</taxon>
        <taxon>rosids</taxon>
        <taxon>fabids</taxon>
        <taxon>Fabales</taxon>
        <taxon>Fabaceae</taxon>
        <taxon>Papilionoideae</taxon>
        <taxon>50 kb inversion clade</taxon>
        <taxon>NPAAA clade</taxon>
        <taxon>indigoferoid/millettioid clade</taxon>
        <taxon>Phaseoleae</taxon>
        <taxon>Cajanus</taxon>
    </lineage>
</organism>
<dbReference type="InterPro" id="IPR043502">
    <property type="entry name" value="DNA/RNA_pol_sf"/>
</dbReference>
<protein>
    <recommendedName>
        <fullName evidence="3">Reverse transcriptase/retrotransposon-derived protein RNase H-like domain-containing protein</fullName>
    </recommendedName>
</protein>
<proteinExistence type="predicted"/>
<dbReference type="InterPro" id="IPR050951">
    <property type="entry name" value="Retrovirus_Pol_polyprotein"/>
</dbReference>
<keyword evidence="2" id="KW-1185">Reference proteome</keyword>
<dbReference type="Proteomes" id="UP000075243">
    <property type="component" value="Unassembled WGS sequence"/>
</dbReference>
<dbReference type="EMBL" id="KQ483494">
    <property type="protein sequence ID" value="KYP48663.1"/>
    <property type="molecule type" value="Genomic_DNA"/>
</dbReference>
<dbReference type="Gramene" id="C.cajan_28925.t">
    <property type="protein sequence ID" value="C.cajan_28925.t"/>
    <property type="gene ID" value="C.cajan_28925"/>
</dbReference>
<dbReference type="AlphaFoldDB" id="A0A151S1G9"/>
<evidence type="ECO:0000313" key="2">
    <source>
        <dbReference type="Proteomes" id="UP000075243"/>
    </source>
</evidence>
<dbReference type="PANTHER" id="PTHR37984:SF5">
    <property type="entry name" value="PROTEIN NYNRIN-LIKE"/>
    <property type="match status" value="1"/>
</dbReference>
<evidence type="ECO:0008006" key="3">
    <source>
        <dbReference type="Google" id="ProtNLM"/>
    </source>
</evidence>
<name>A0A151S1G9_CAJCA</name>
<dbReference type="SUPFAM" id="SSF56672">
    <property type="entry name" value="DNA/RNA polymerases"/>
    <property type="match status" value="1"/>
</dbReference>